<dbReference type="Proteomes" id="UP000282311">
    <property type="component" value="Unassembled WGS sequence"/>
</dbReference>
<name>A0A3B0CMP1_9BACL</name>
<organism evidence="2 3">
    <name type="scientific">Paenibacillus ginsengarvi</name>
    <dbReference type="NCBI Taxonomy" id="400777"/>
    <lineage>
        <taxon>Bacteria</taxon>
        <taxon>Bacillati</taxon>
        <taxon>Bacillota</taxon>
        <taxon>Bacilli</taxon>
        <taxon>Bacillales</taxon>
        <taxon>Paenibacillaceae</taxon>
        <taxon>Paenibacillus</taxon>
    </lineage>
</organism>
<dbReference type="AlphaFoldDB" id="A0A3B0CMP1"/>
<evidence type="ECO:0008006" key="4">
    <source>
        <dbReference type="Google" id="ProtNLM"/>
    </source>
</evidence>
<keyword evidence="1" id="KW-0732">Signal</keyword>
<feature type="chain" id="PRO_5017326266" description="DUF642 domain-containing protein" evidence="1">
    <location>
        <begin position="31"/>
        <end position="192"/>
    </location>
</feature>
<keyword evidence="3" id="KW-1185">Reference proteome</keyword>
<evidence type="ECO:0000256" key="1">
    <source>
        <dbReference type="SAM" id="SignalP"/>
    </source>
</evidence>
<dbReference type="EMBL" id="RBAH01000002">
    <property type="protein sequence ID" value="RKN86220.1"/>
    <property type="molecule type" value="Genomic_DNA"/>
</dbReference>
<reference evidence="2 3" key="1">
    <citation type="journal article" date="2007" name="Int. J. Syst. Evol. Microbiol.">
        <title>Paenibacillus ginsengarvi sp. nov., isolated from soil from ginseng cultivation.</title>
        <authorList>
            <person name="Yoon M.H."/>
            <person name="Ten L.N."/>
            <person name="Im W.T."/>
        </authorList>
    </citation>
    <scope>NUCLEOTIDE SEQUENCE [LARGE SCALE GENOMIC DNA]</scope>
    <source>
        <strain evidence="2 3">KCTC 13059</strain>
    </source>
</reference>
<proteinExistence type="predicted"/>
<evidence type="ECO:0000313" key="3">
    <source>
        <dbReference type="Proteomes" id="UP000282311"/>
    </source>
</evidence>
<sequence>MTKKSKTRILAFLLCISLVFGMIPLPSASAAVDGAGSPIVSGLMNPGFEMNLGNGAIPGWTVDASTAANGSIEISSARARSGSSSLLFQDKVSGTSPNGAFRLLSNSVAASAGDTVTFDVYVYKGAAADQTAGVQPVIHYYTAAGVEITPNAFLNYGNTTVPVGSWYNITVNAKAPANTAYIKVGVYSGSLA</sequence>
<evidence type="ECO:0000313" key="2">
    <source>
        <dbReference type="EMBL" id="RKN86220.1"/>
    </source>
</evidence>
<dbReference type="RefSeq" id="WP_120745911.1">
    <property type="nucleotide sequence ID" value="NZ_RBAH01000002.1"/>
</dbReference>
<accession>A0A3B0CMP1</accession>
<comment type="caution">
    <text evidence="2">The sequence shown here is derived from an EMBL/GenBank/DDBJ whole genome shotgun (WGS) entry which is preliminary data.</text>
</comment>
<protein>
    <recommendedName>
        <fullName evidence="4">DUF642 domain-containing protein</fullName>
    </recommendedName>
</protein>
<dbReference type="Gene3D" id="2.60.120.260">
    <property type="entry name" value="Galactose-binding domain-like"/>
    <property type="match status" value="1"/>
</dbReference>
<gene>
    <name evidence="2" type="ORF">D7M11_04205</name>
</gene>
<feature type="signal peptide" evidence="1">
    <location>
        <begin position="1"/>
        <end position="30"/>
    </location>
</feature>